<dbReference type="Proteomes" id="UP000805193">
    <property type="component" value="Unassembled WGS sequence"/>
</dbReference>
<dbReference type="EMBL" id="JABSTQ010009708">
    <property type="protein sequence ID" value="KAG0426552.1"/>
    <property type="molecule type" value="Genomic_DNA"/>
</dbReference>
<accession>A0AC60Q0T3</accession>
<protein>
    <submittedName>
        <fullName evidence="1">Uncharacterized protein</fullName>
    </submittedName>
</protein>
<keyword evidence="2" id="KW-1185">Reference proteome</keyword>
<evidence type="ECO:0000313" key="2">
    <source>
        <dbReference type="Proteomes" id="UP000805193"/>
    </source>
</evidence>
<proteinExistence type="predicted"/>
<reference evidence="1 2" key="1">
    <citation type="journal article" date="2020" name="Cell">
        <title>Large-Scale Comparative Analyses of Tick Genomes Elucidate Their Genetic Diversity and Vector Capacities.</title>
        <authorList>
            <consortium name="Tick Genome and Microbiome Consortium (TIGMIC)"/>
            <person name="Jia N."/>
            <person name="Wang J."/>
            <person name="Shi W."/>
            <person name="Du L."/>
            <person name="Sun Y."/>
            <person name="Zhan W."/>
            <person name="Jiang J.F."/>
            <person name="Wang Q."/>
            <person name="Zhang B."/>
            <person name="Ji P."/>
            <person name="Bell-Sakyi L."/>
            <person name="Cui X.M."/>
            <person name="Yuan T.T."/>
            <person name="Jiang B.G."/>
            <person name="Yang W.F."/>
            <person name="Lam T.T."/>
            <person name="Chang Q.C."/>
            <person name="Ding S.J."/>
            <person name="Wang X.J."/>
            <person name="Zhu J.G."/>
            <person name="Ruan X.D."/>
            <person name="Zhao L."/>
            <person name="Wei J.T."/>
            <person name="Ye R.Z."/>
            <person name="Que T.C."/>
            <person name="Du C.H."/>
            <person name="Zhou Y.H."/>
            <person name="Cheng J.X."/>
            <person name="Dai P.F."/>
            <person name="Guo W.B."/>
            <person name="Han X.H."/>
            <person name="Huang E.J."/>
            <person name="Li L.F."/>
            <person name="Wei W."/>
            <person name="Gao Y.C."/>
            <person name="Liu J.Z."/>
            <person name="Shao H.Z."/>
            <person name="Wang X."/>
            <person name="Wang C.C."/>
            <person name="Yang T.C."/>
            <person name="Huo Q.B."/>
            <person name="Li W."/>
            <person name="Chen H.Y."/>
            <person name="Chen S.E."/>
            <person name="Zhou L.G."/>
            <person name="Ni X.B."/>
            <person name="Tian J.H."/>
            <person name="Sheng Y."/>
            <person name="Liu T."/>
            <person name="Pan Y.S."/>
            <person name="Xia L.Y."/>
            <person name="Li J."/>
            <person name="Zhao F."/>
            <person name="Cao W.C."/>
        </authorList>
    </citation>
    <scope>NUCLEOTIDE SEQUENCE [LARGE SCALE GENOMIC DNA]</scope>
    <source>
        <strain evidence="1">Iper-2018</strain>
    </source>
</reference>
<sequence>MTLRRVVSVLAQPKHDESQGIRSKEETINSLEQSRREARAACSRNASPDYCRHRRGRPVGLAEQRRQHGLDWPGSTGLSGVKWSRRRAHQMKEAEERVVRCGRVEASS</sequence>
<comment type="caution">
    <text evidence="1">The sequence shown here is derived from an EMBL/GenBank/DDBJ whole genome shotgun (WGS) entry which is preliminary data.</text>
</comment>
<gene>
    <name evidence="1" type="ORF">HPB47_026352</name>
</gene>
<organism evidence="1 2">
    <name type="scientific">Ixodes persulcatus</name>
    <name type="common">Taiga tick</name>
    <dbReference type="NCBI Taxonomy" id="34615"/>
    <lineage>
        <taxon>Eukaryota</taxon>
        <taxon>Metazoa</taxon>
        <taxon>Ecdysozoa</taxon>
        <taxon>Arthropoda</taxon>
        <taxon>Chelicerata</taxon>
        <taxon>Arachnida</taxon>
        <taxon>Acari</taxon>
        <taxon>Parasitiformes</taxon>
        <taxon>Ixodida</taxon>
        <taxon>Ixodoidea</taxon>
        <taxon>Ixodidae</taxon>
        <taxon>Ixodinae</taxon>
        <taxon>Ixodes</taxon>
    </lineage>
</organism>
<evidence type="ECO:0000313" key="1">
    <source>
        <dbReference type="EMBL" id="KAG0426552.1"/>
    </source>
</evidence>
<name>A0AC60Q0T3_IXOPE</name>